<dbReference type="InterPro" id="IPR029066">
    <property type="entry name" value="PLP-binding_barrel"/>
</dbReference>
<dbReference type="Pfam" id="PF01168">
    <property type="entry name" value="Ala_racemase_N"/>
    <property type="match status" value="1"/>
</dbReference>
<dbReference type="SUPFAM" id="SSF50621">
    <property type="entry name" value="Alanine racemase C-terminal domain-like"/>
    <property type="match status" value="1"/>
</dbReference>
<dbReference type="Gene3D" id="2.40.37.10">
    <property type="entry name" value="Lyase, Ornithine Decarboxylase, Chain A, domain 1"/>
    <property type="match status" value="1"/>
</dbReference>
<comment type="function">
    <text evidence="4">Catalyzes the interconversion of L-alanine and D-alanine. May also act on other amino acids.</text>
</comment>
<gene>
    <name evidence="8" type="ORF">EDD65_101157</name>
</gene>
<dbReference type="SMART" id="SM01005">
    <property type="entry name" value="Ala_racemase_C"/>
    <property type="match status" value="1"/>
</dbReference>
<evidence type="ECO:0000256" key="3">
    <source>
        <dbReference type="ARBA" id="ARBA00023235"/>
    </source>
</evidence>
<dbReference type="OrthoDB" id="9813814at2"/>
<dbReference type="RefSeq" id="WP_132025442.1">
    <property type="nucleotide sequence ID" value="NZ_CP068564.1"/>
</dbReference>
<evidence type="ECO:0000256" key="1">
    <source>
        <dbReference type="ARBA" id="ARBA00001933"/>
    </source>
</evidence>
<dbReference type="InterPro" id="IPR000821">
    <property type="entry name" value="Ala_racemase"/>
</dbReference>
<evidence type="ECO:0000259" key="7">
    <source>
        <dbReference type="SMART" id="SM01005"/>
    </source>
</evidence>
<comment type="cofactor">
    <cofactor evidence="1 4 5">
        <name>pyridoxal 5'-phosphate</name>
        <dbReference type="ChEBI" id="CHEBI:597326"/>
    </cofactor>
</comment>
<dbReference type="InterPro" id="IPR001608">
    <property type="entry name" value="Ala_racemase_N"/>
</dbReference>
<dbReference type="NCBIfam" id="TIGR00492">
    <property type="entry name" value="alr"/>
    <property type="match status" value="1"/>
</dbReference>
<dbReference type="GO" id="GO:0008784">
    <property type="term" value="F:alanine racemase activity"/>
    <property type="evidence" value="ECO:0007669"/>
    <property type="project" value="UniProtKB-UniRule"/>
</dbReference>
<name>A0A4R3KZ98_9FIRM</name>
<comment type="similarity">
    <text evidence="4">Belongs to the alanine racemase family.</text>
</comment>
<dbReference type="GO" id="GO:0030632">
    <property type="term" value="P:D-alanine biosynthetic process"/>
    <property type="evidence" value="ECO:0007669"/>
    <property type="project" value="UniProtKB-UniRule"/>
</dbReference>
<dbReference type="PRINTS" id="PR00992">
    <property type="entry name" value="ALARACEMASE"/>
</dbReference>
<dbReference type="CDD" id="cd00430">
    <property type="entry name" value="PLPDE_III_AR"/>
    <property type="match status" value="1"/>
</dbReference>
<accession>A0A4R3KZ98</accession>
<feature type="active site" description="Proton acceptor; specific for L-alanine" evidence="4">
    <location>
        <position position="270"/>
    </location>
</feature>
<evidence type="ECO:0000313" key="9">
    <source>
        <dbReference type="Proteomes" id="UP000294567"/>
    </source>
</evidence>
<dbReference type="Pfam" id="PF00842">
    <property type="entry name" value="Ala_racemase_C"/>
    <property type="match status" value="1"/>
</dbReference>
<dbReference type="SUPFAM" id="SSF51419">
    <property type="entry name" value="PLP-binding barrel"/>
    <property type="match status" value="1"/>
</dbReference>
<dbReference type="PANTHER" id="PTHR30511">
    <property type="entry name" value="ALANINE RACEMASE"/>
    <property type="match status" value="1"/>
</dbReference>
<evidence type="ECO:0000256" key="5">
    <source>
        <dbReference type="PIRSR" id="PIRSR600821-50"/>
    </source>
</evidence>
<feature type="binding site" evidence="4 6">
    <location>
        <position position="318"/>
    </location>
    <ligand>
        <name>substrate</name>
    </ligand>
</feature>
<dbReference type="InterPro" id="IPR020622">
    <property type="entry name" value="Ala_racemase_pyridoxalP-BS"/>
</dbReference>
<dbReference type="InterPro" id="IPR009006">
    <property type="entry name" value="Ala_racemase/Decarboxylase_C"/>
</dbReference>
<dbReference type="EC" id="5.1.1.1" evidence="4"/>
<comment type="caution">
    <text evidence="8">The sequence shown here is derived from an EMBL/GenBank/DDBJ whole genome shotgun (WGS) entry which is preliminary data.</text>
</comment>
<comment type="catalytic activity">
    <reaction evidence="4">
        <text>L-alanine = D-alanine</text>
        <dbReference type="Rhea" id="RHEA:20249"/>
        <dbReference type="ChEBI" id="CHEBI:57416"/>
        <dbReference type="ChEBI" id="CHEBI:57972"/>
        <dbReference type="EC" id="5.1.1.1"/>
    </reaction>
</comment>
<dbReference type="PANTHER" id="PTHR30511:SF0">
    <property type="entry name" value="ALANINE RACEMASE, CATABOLIC-RELATED"/>
    <property type="match status" value="1"/>
</dbReference>
<organism evidence="8 9">
    <name type="scientific">Keratinibaculum paraultunense</name>
    <dbReference type="NCBI Taxonomy" id="1278232"/>
    <lineage>
        <taxon>Bacteria</taxon>
        <taxon>Bacillati</taxon>
        <taxon>Bacillota</taxon>
        <taxon>Tissierellia</taxon>
        <taxon>Tissierellales</taxon>
        <taxon>Tepidimicrobiaceae</taxon>
        <taxon>Keratinibaculum</taxon>
    </lineage>
</organism>
<keyword evidence="3 4" id="KW-0413">Isomerase</keyword>
<feature type="modified residue" description="N6-(pyridoxal phosphate)lysine" evidence="4 5">
    <location>
        <position position="41"/>
    </location>
</feature>
<feature type="active site" description="Proton acceptor; specific for D-alanine" evidence="4">
    <location>
        <position position="41"/>
    </location>
</feature>
<dbReference type="GO" id="GO:0005829">
    <property type="term" value="C:cytosol"/>
    <property type="evidence" value="ECO:0007669"/>
    <property type="project" value="TreeGrafter"/>
</dbReference>
<feature type="domain" description="Alanine racemase C-terminal" evidence="7">
    <location>
        <begin position="249"/>
        <end position="376"/>
    </location>
</feature>
<dbReference type="GO" id="GO:0009252">
    <property type="term" value="P:peptidoglycan biosynthetic process"/>
    <property type="evidence" value="ECO:0007669"/>
    <property type="project" value="TreeGrafter"/>
</dbReference>
<dbReference type="GO" id="GO:0030170">
    <property type="term" value="F:pyridoxal phosphate binding"/>
    <property type="evidence" value="ECO:0007669"/>
    <property type="project" value="UniProtKB-UniRule"/>
</dbReference>
<dbReference type="HAMAP" id="MF_01201">
    <property type="entry name" value="Ala_racemase"/>
    <property type="match status" value="1"/>
</dbReference>
<evidence type="ECO:0000256" key="6">
    <source>
        <dbReference type="PIRSR" id="PIRSR600821-52"/>
    </source>
</evidence>
<protein>
    <recommendedName>
        <fullName evidence="4">Alanine racemase</fullName>
        <ecNumber evidence="4">5.1.1.1</ecNumber>
    </recommendedName>
</protein>
<keyword evidence="9" id="KW-1185">Reference proteome</keyword>
<dbReference type="PROSITE" id="PS00395">
    <property type="entry name" value="ALANINE_RACEMASE"/>
    <property type="match status" value="1"/>
</dbReference>
<evidence type="ECO:0000313" key="8">
    <source>
        <dbReference type="EMBL" id="TCS91654.1"/>
    </source>
</evidence>
<dbReference type="InterPro" id="IPR011079">
    <property type="entry name" value="Ala_racemase_C"/>
</dbReference>
<reference evidence="8 9" key="1">
    <citation type="submission" date="2019-03" db="EMBL/GenBank/DDBJ databases">
        <title>Genomic Encyclopedia of Type Strains, Phase IV (KMG-IV): sequencing the most valuable type-strain genomes for metagenomic binning, comparative biology and taxonomic classification.</title>
        <authorList>
            <person name="Goeker M."/>
        </authorList>
    </citation>
    <scope>NUCLEOTIDE SEQUENCE [LARGE SCALE GENOMIC DNA]</scope>
    <source>
        <strain evidence="8 9">DSM 26752</strain>
    </source>
</reference>
<proteinExistence type="inferred from homology"/>
<dbReference type="Proteomes" id="UP000294567">
    <property type="component" value="Unassembled WGS sequence"/>
</dbReference>
<evidence type="ECO:0000256" key="2">
    <source>
        <dbReference type="ARBA" id="ARBA00022898"/>
    </source>
</evidence>
<dbReference type="Gene3D" id="3.20.20.10">
    <property type="entry name" value="Alanine racemase"/>
    <property type="match status" value="1"/>
</dbReference>
<dbReference type="UniPathway" id="UPA00042">
    <property type="reaction ID" value="UER00497"/>
</dbReference>
<dbReference type="AlphaFoldDB" id="A0A4R3KZ98"/>
<comment type="pathway">
    <text evidence="4">Amino-acid biosynthesis; D-alanine biosynthesis; D-alanine from L-alanine: step 1/1.</text>
</comment>
<dbReference type="EMBL" id="SMAE01000001">
    <property type="protein sequence ID" value="TCS91654.1"/>
    <property type="molecule type" value="Genomic_DNA"/>
</dbReference>
<dbReference type="FunFam" id="3.20.20.10:FF:000002">
    <property type="entry name" value="Alanine racemase"/>
    <property type="match status" value="1"/>
</dbReference>
<sequence>MQKLNEIRPVWAEINLDNLIHNIKEVRRITKKDTLVTAVVKANAYGHGSVEVAKAFLENGADRLAVATLSEAIELRKADILAPILILGYTPIYQYRLVTKWGIEQTIYNYESAKALSDVGTKLGKNSKIHIKIDTGMGRIGFLPNKNSIEEIIKISKLPNLKIEGIYTHFAKADEKNKEYTTSQFKKFMYVVNELEKNGINIPTKHVSNSAAIIDLPQYNLDMVRAGIMLYGYYPSDEVDKDKVILKPAMTLKAKVSNVKMVPKGTHISYGGIYTTDKESQIATIPIGYADGFSRLLTSKAEAFIRGKRVPVVGKICMDQCMLDVSEVENINIEDEVVLFGYEKDYPTVEEIANKLGTISYEIICMVGRRIPRVYIKNGEIVKIIDYLLD</sequence>
<feature type="binding site" evidence="4 6">
    <location>
        <position position="139"/>
    </location>
    <ligand>
        <name>substrate</name>
    </ligand>
</feature>
<evidence type="ECO:0000256" key="4">
    <source>
        <dbReference type="HAMAP-Rule" id="MF_01201"/>
    </source>
</evidence>
<keyword evidence="2 4" id="KW-0663">Pyridoxal phosphate</keyword>